<evidence type="ECO:0000313" key="2">
    <source>
        <dbReference type="EMBL" id="EPR71719.1"/>
    </source>
</evidence>
<keyword evidence="3" id="KW-1185">Reference proteome</keyword>
<protein>
    <submittedName>
        <fullName evidence="2">Uncharacterized protein</fullName>
    </submittedName>
</protein>
<organism evidence="2 3">
    <name type="scientific">Winogradskyella psychrotolerans RS-3</name>
    <dbReference type="NCBI Taxonomy" id="641526"/>
    <lineage>
        <taxon>Bacteria</taxon>
        <taxon>Pseudomonadati</taxon>
        <taxon>Bacteroidota</taxon>
        <taxon>Flavobacteriia</taxon>
        <taxon>Flavobacteriales</taxon>
        <taxon>Flavobacteriaceae</taxon>
        <taxon>Winogradskyella</taxon>
    </lineage>
</organism>
<name>S7WY98_9FLAO</name>
<feature type="transmembrane region" description="Helical" evidence="1">
    <location>
        <begin position="26"/>
        <end position="44"/>
    </location>
</feature>
<keyword evidence="1" id="KW-1133">Transmembrane helix</keyword>
<evidence type="ECO:0000313" key="3">
    <source>
        <dbReference type="Proteomes" id="UP000014962"/>
    </source>
</evidence>
<accession>S7WY98</accession>
<gene>
    <name evidence="2" type="ORF">ADIWIN_3166</name>
</gene>
<dbReference type="AlphaFoldDB" id="S7WY98"/>
<dbReference type="Proteomes" id="UP000014962">
    <property type="component" value="Unassembled WGS sequence"/>
</dbReference>
<keyword evidence="1" id="KW-0812">Transmembrane</keyword>
<comment type="caution">
    <text evidence="2">The sequence shown here is derived from an EMBL/GenBank/DDBJ whole genome shotgun (WGS) entry which is preliminary data.</text>
</comment>
<keyword evidence="1" id="KW-0472">Membrane</keyword>
<dbReference type="EMBL" id="ATMR01000145">
    <property type="protein sequence ID" value="EPR71719.1"/>
    <property type="molecule type" value="Genomic_DNA"/>
</dbReference>
<dbReference type="RefSeq" id="WP_020896866.1">
    <property type="nucleotide sequence ID" value="NZ_ATMR01000145.1"/>
</dbReference>
<sequence>MKQNDTVTSDTLPLKEMILWWEKRRLIFNVLIIGLSVFSIYSYWDYPMRSIIGSNQIIRNAIIFIFGANYVIP</sequence>
<proteinExistence type="predicted"/>
<dbReference type="OrthoDB" id="1190950at2"/>
<evidence type="ECO:0000256" key="1">
    <source>
        <dbReference type="SAM" id="Phobius"/>
    </source>
</evidence>
<reference evidence="2 3" key="1">
    <citation type="journal article" date="2013" name="Genome Announc.">
        <title>Draft Genome Sequence of Winogradskyella psychrotolerans RS-3T, Isolated from the Marine Transect of Kongsfjorden, Ny-Alesund, Svalbard, Arctic Ocean.</title>
        <authorList>
            <person name="Kumar Pinnaka A."/>
            <person name="Ara S."/>
            <person name="Singh A."/>
            <person name="Shivaji S."/>
        </authorList>
    </citation>
    <scope>NUCLEOTIDE SEQUENCE [LARGE SCALE GENOMIC DNA]</scope>
    <source>
        <strain evidence="2 3">RS-3</strain>
    </source>
</reference>